<dbReference type="OrthoDB" id="1263186at2"/>
<organism evidence="1 2">
    <name type="scientific">Chryseobacterium gambrini</name>
    <dbReference type="NCBI Taxonomy" id="373672"/>
    <lineage>
        <taxon>Bacteria</taxon>
        <taxon>Pseudomonadati</taxon>
        <taxon>Bacteroidota</taxon>
        <taxon>Flavobacteriia</taxon>
        <taxon>Flavobacteriales</taxon>
        <taxon>Weeksellaceae</taxon>
        <taxon>Chryseobacterium group</taxon>
        <taxon>Chryseobacterium</taxon>
    </lineage>
</organism>
<name>A0A1N7LGC6_9FLAO</name>
<protein>
    <submittedName>
        <fullName evidence="1">Uncharacterized protein</fullName>
    </submittedName>
</protein>
<reference evidence="1 2" key="1">
    <citation type="submission" date="2017-01" db="EMBL/GenBank/DDBJ databases">
        <authorList>
            <person name="Mah S.A."/>
            <person name="Swanson W.J."/>
            <person name="Moy G.W."/>
            <person name="Vacquier V.D."/>
        </authorList>
    </citation>
    <scope>NUCLEOTIDE SEQUENCE [LARGE SCALE GENOMIC DNA]</scope>
    <source>
        <strain evidence="1 2">DSM 18014</strain>
    </source>
</reference>
<gene>
    <name evidence="1" type="ORF">SAMN05421785_102215</name>
</gene>
<proteinExistence type="predicted"/>
<evidence type="ECO:0000313" key="2">
    <source>
        <dbReference type="Proteomes" id="UP000185781"/>
    </source>
</evidence>
<accession>A0A1N7LGC6</accession>
<dbReference type="EMBL" id="FTOV01000002">
    <property type="protein sequence ID" value="SIS72844.1"/>
    <property type="molecule type" value="Genomic_DNA"/>
</dbReference>
<dbReference type="STRING" id="373672.SAMN05421785_102215"/>
<dbReference type="Proteomes" id="UP000185781">
    <property type="component" value="Unassembled WGS sequence"/>
</dbReference>
<dbReference type="RefSeq" id="WP_027380897.1">
    <property type="nucleotide sequence ID" value="NZ_FTOV01000002.1"/>
</dbReference>
<dbReference type="AlphaFoldDB" id="A0A1N7LGC6"/>
<sequence length="98" mass="11065">MSTLEDISNNTGIKENSIKMSYNKKSFIAPDSIDSMSAIHCKIYEDGKAIARLSDCHGSIRWHNQINNPEGKKEMIEKLGNAITELQNFKTHLENVNL</sequence>
<evidence type="ECO:0000313" key="1">
    <source>
        <dbReference type="EMBL" id="SIS72844.1"/>
    </source>
</evidence>